<dbReference type="PROSITE" id="PS00486">
    <property type="entry name" value="DNA_MISMATCH_REPAIR_2"/>
    <property type="match status" value="1"/>
</dbReference>
<dbReference type="InterPro" id="IPR000432">
    <property type="entry name" value="DNA_mismatch_repair_MutS_C"/>
</dbReference>
<keyword evidence="5 6" id="KW-0238">DNA-binding</keyword>
<dbReference type="Gene3D" id="3.30.420.110">
    <property type="entry name" value="MutS, connector domain"/>
    <property type="match status" value="1"/>
</dbReference>
<evidence type="ECO:0000256" key="5">
    <source>
        <dbReference type="ARBA" id="ARBA00023125"/>
    </source>
</evidence>
<dbReference type="InterPro" id="IPR036187">
    <property type="entry name" value="DNA_mismatch_repair_MutS_sf"/>
</dbReference>
<evidence type="ECO:0000256" key="1">
    <source>
        <dbReference type="ARBA" id="ARBA00006271"/>
    </source>
</evidence>
<dbReference type="InterPro" id="IPR017261">
    <property type="entry name" value="DNA_mismatch_repair_MutS/MSH"/>
</dbReference>
<dbReference type="Gene3D" id="1.10.1420.10">
    <property type="match status" value="2"/>
</dbReference>
<dbReference type="SMART" id="SM00534">
    <property type="entry name" value="MUTSac"/>
    <property type="match status" value="1"/>
</dbReference>
<dbReference type="Gene3D" id="3.40.50.300">
    <property type="entry name" value="P-loop containing nucleotide triphosphate hydrolases"/>
    <property type="match status" value="1"/>
</dbReference>
<comment type="function">
    <text evidence="6 7">Component of the post-replicative DNA mismatch repair system (MMR).</text>
</comment>
<gene>
    <name evidence="11" type="primary">Msh6</name>
</gene>
<dbReference type="Proteomes" id="UP001652628">
    <property type="component" value="Chromosome 3"/>
</dbReference>
<dbReference type="Pfam" id="PF05188">
    <property type="entry name" value="MutS_II"/>
    <property type="match status" value="1"/>
</dbReference>
<comment type="similarity">
    <text evidence="1 6 7">Belongs to the DNA mismatch repair MutS family.</text>
</comment>
<keyword evidence="2 6" id="KW-0547">Nucleotide-binding</keyword>
<dbReference type="PANTHER" id="PTHR11361:SF148">
    <property type="entry name" value="DNA MISMATCH REPAIR PROTEIN MSH6"/>
    <property type="match status" value="1"/>
</dbReference>
<keyword evidence="4 6" id="KW-0067">ATP-binding</keyword>
<evidence type="ECO:0000313" key="10">
    <source>
        <dbReference type="Proteomes" id="UP001652628"/>
    </source>
</evidence>
<dbReference type="GO" id="GO:0006298">
    <property type="term" value="P:mismatch repair"/>
    <property type="evidence" value="ECO:0007669"/>
    <property type="project" value="InterPro"/>
</dbReference>
<dbReference type="SUPFAM" id="SSF48334">
    <property type="entry name" value="DNA repair protein MutS, domain III"/>
    <property type="match status" value="1"/>
</dbReference>
<dbReference type="SUPFAM" id="SSF53150">
    <property type="entry name" value="DNA repair protein MutS, domain II"/>
    <property type="match status" value="1"/>
</dbReference>
<evidence type="ECO:0000256" key="4">
    <source>
        <dbReference type="ARBA" id="ARBA00022840"/>
    </source>
</evidence>
<dbReference type="PANTHER" id="PTHR11361">
    <property type="entry name" value="DNA MISMATCH REPAIR PROTEIN MUTS FAMILY MEMBER"/>
    <property type="match status" value="1"/>
</dbReference>
<evidence type="ECO:0000259" key="9">
    <source>
        <dbReference type="PROSITE" id="PS00486"/>
    </source>
</evidence>
<dbReference type="Pfam" id="PF00488">
    <property type="entry name" value="MutS_V"/>
    <property type="match status" value="1"/>
</dbReference>
<dbReference type="InterPro" id="IPR007861">
    <property type="entry name" value="DNA_mismatch_repair_MutS_clamp"/>
</dbReference>
<dbReference type="InterPro" id="IPR016151">
    <property type="entry name" value="DNA_mismatch_repair_MutS_N"/>
</dbReference>
<evidence type="ECO:0000256" key="8">
    <source>
        <dbReference type="SAM" id="MobiDB-lite"/>
    </source>
</evidence>
<dbReference type="InterPro" id="IPR045076">
    <property type="entry name" value="MutS"/>
</dbReference>
<dbReference type="Pfam" id="PF01624">
    <property type="entry name" value="MutS_I"/>
    <property type="match status" value="1"/>
</dbReference>
<dbReference type="SUPFAM" id="SSF55271">
    <property type="entry name" value="DNA repair protein MutS, domain I"/>
    <property type="match status" value="1"/>
</dbReference>
<dbReference type="Gene3D" id="3.40.1170.10">
    <property type="entry name" value="DNA repair protein MutS, domain I"/>
    <property type="match status" value="1"/>
</dbReference>
<name>A0AB40A5B1_DROSZ</name>
<evidence type="ECO:0000256" key="2">
    <source>
        <dbReference type="ARBA" id="ARBA00022741"/>
    </source>
</evidence>
<protein>
    <recommendedName>
        <fullName evidence="6">DNA mismatch repair protein</fullName>
    </recommendedName>
</protein>
<accession>A0AB40A5B1</accession>
<organism evidence="10 11">
    <name type="scientific">Drosophila suzukii</name>
    <name type="common">Spotted-wing drosophila fruit fly</name>
    <dbReference type="NCBI Taxonomy" id="28584"/>
    <lineage>
        <taxon>Eukaryota</taxon>
        <taxon>Metazoa</taxon>
        <taxon>Ecdysozoa</taxon>
        <taxon>Arthropoda</taxon>
        <taxon>Hexapoda</taxon>
        <taxon>Insecta</taxon>
        <taxon>Pterygota</taxon>
        <taxon>Neoptera</taxon>
        <taxon>Endopterygota</taxon>
        <taxon>Diptera</taxon>
        <taxon>Brachycera</taxon>
        <taxon>Muscomorpha</taxon>
        <taxon>Ephydroidea</taxon>
        <taxon>Drosophilidae</taxon>
        <taxon>Drosophila</taxon>
        <taxon>Sophophora</taxon>
    </lineage>
</organism>
<proteinExistence type="inferred from homology"/>
<dbReference type="GO" id="GO:0005524">
    <property type="term" value="F:ATP binding"/>
    <property type="evidence" value="ECO:0007669"/>
    <property type="project" value="UniProtKB-UniRule"/>
</dbReference>
<dbReference type="PIRSF" id="PIRSF037677">
    <property type="entry name" value="DNA_mis_repair_Msh6"/>
    <property type="match status" value="1"/>
</dbReference>
<keyword evidence="6 7" id="KW-0234">DNA repair</keyword>
<feature type="compositionally biased region" description="Polar residues" evidence="8">
    <location>
        <begin position="1"/>
        <end position="18"/>
    </location>
</feature>
<dbReference type="SUPFAM" id="SSF52540">
    <property type="entry name" value="P-loop containing nucleoside triphosphate hydrolases"/>
    <property type="match status" value="1"/>
</dbReference>
<evidence type="ECO:0000256" key="7">
    <source>
        <dbReference type="RuleBase" id="RU003756"/>
    </source>
</evidence>
<feature type="compositionally biased region" description="Basic and acidic residues" evidence="8">
    <location>
        <begin position="185"/>
        <end position="212"/>
    </location>
</feature>
<dbReference type="GO" id="GO:0030983">
    <property type="term" value="F:mismatched DNA binding"/>
    <property type="evidence" value="ECO:0007669"/>
    <property type="project" value="UniProtKB-UniRule"/>
</dbReference>
<keyword evidence="10" id="KW-1185">Reference proteome</keyword>
<dbReference type="GeneID" id="108014253"/>
<evidence type="ECO:0000256" key="3">
    <source>
        <dbReference type="ARBA" id="ARBA00022763"/>
    </source>
</evidence>
<dbReference type="GO" id="GO:0032301">
    <property type="term" value="C:MutSalpha complex"/>
    <property type="evidence" value="ECO:0007669"/>
    <property type="project" value="TreeGrafter"/>
</dbReference>
<feature type="domain" description="DNA mismatch repair proteins mutS family" evidence="9">
    <location>
        <begin position="1178"/>
        <end position="1194"/>
    </location>
</feature>
<dbReference type="InterPro" id="IPR007695">
    <property type="entry name" value="DNA_mismatch_repair_MutS-lik_N"/>
</dbReference>
<reference evidence="11" key="1">
    <citation type="submission" date="2025-08" db="UniProtKB">
        <authorList>
            <consortium name="RefSeq"/>
        </authorList>
    </citation>
    <scope>IDENTIFICATION</scope>
</reference>
<feature type="compositionally biased region" description="Basic and acidic residues" evidence="8">
    <location>
        <begin position="136"/>
        <end position="173"/>
    </location>
</feature>
<dbReference type="GO" id="GO:0140664">
    <property type="term" value="F:ATP-dependent DNA damage sensor activity"/>
    <property type="evidence" value="ECO:0007669"/>
    <property type="project" value="InterPro"/>
</dbReference>
<sequence length="1336" mass="148585">MSKKLNTSVGGTPKNTLFNYFAKSPATDKKKLTPSVKTEPATTEKENLKNQQPRVQHSGKKDSSKKDSGKDSGKKDSGKKDSGKNDSSKKDSGKKDSGKKDSGKKDSGKKDSGKKDSGKKDSNPAAKRKLPLSGDSGKKDSSKKDSSKKDSSKKDSGKKDSGKKDSGKKDSKPAAKRKLPLSGDSGKKDSSKKDSSKKDSSKKDSGKGDAKPAAKRKLPLSGGSDDEAVTGQRKRKRIVQPESESEPEMNETKSEDDFSECASDYEPDANEASDDSVSSGEEEVSFSEHDVSVDTPSPKKSRKKSKTLNNNNEPSSKKIKLETTIQLAEGSTFQEKLKNLQSNAKKDASYDDIVTTTSTLDEPVVWPHQKLEFLQPDKIKDKAGRRPDHPNYDKSTLHVPEKFLNGLSPGVRQWWVLKQDNFDCVLFFKVGKFYELYHMDADVGVNELGFTYMRGEFAHSGFPEISFDKMSTILIDRGFKVARVEQTETPDMMTERCKRIKATKFDKVVAREICQITNRGTQVFGSQCKIGPNHQPNYMLALVEQDEGTWSRFGVCFIDTSIGDFHLGEFEDDKNCSRLLTLLSHHMPVLLLNEKSALSQRSQQIVRTVLGGILKEQVPSNGSQACNAEKTLKLLAERYYAGNGSNDNWPLVLRTMQSDVDHLGLTPHDDYKLALKALGQCIFFIHKCKLEPKVLPMARYQLYVPPDQLADEKPTVASTLRRSHMVLDATTLSNLRIIGEDHSLFSTLDHCCTKFGKRLLHHWLCAPSCDVAVIKERQDAIGELIRMPAELQEVRALLAPMPDFERNLAQIHLFGNKQIKQMDHPDSRAILFEEKIYNKQKLLGFMAVLKGFNTLTKLPMMFHQCETALLKRITQLPESGGSFPDLSKELKYFATAFDHEAAAKTGVIAPQAGMDAEYDSAMDSINEIEGRLKIYLVEQERHFGCRVTYFGSDKKRYQLDVPETHANKANKSYTLEGQTKGKKPSRRYTTVETRAFLKEMQHAEDTRNMVLKDLARRLFEKFSNHYDQWKQCIDCVANLDVLGSLAEYAGQQMVICVPELVSGVEQPFVQLEEGYHPCVNASTFIPNGLELGTDSEAPLSLLTGPNMGGKSTLMRELGLLVIMAQIGAHIPAASCRLSLVDRIFTRLGAQDDILAGHSTFLVELNETSLILKHATCHSLVLLDELGRGTATYDGTAIAASVVNFLANLKCRTLFSTHYHNLIDFFHNDKRITLGHMACMVENEDTADPTQETVTFLYKYSAGACPKSYGFNAAKLAGMPQGIIKRAYELSKKVEAIALQRKITAKIVAATAGNEDSKKQKLNALQELLKQLKMCQV</sequence>
<feature type="region of interest" description="Disordered" evidence="8">
    <location>
        <begin position="1"/>
        <end position="321"/>
    </location>
</feature>
<dbReference type="InterPro" id="IPR027417">
    <property type="entry name" value="P-loop_NTPase"/>
</dbReference>
<feature type="compositionally biased region" description="Basic and acidic residues" evidence="8">
    <location>
        <begin position="59"/>
        <end position="122"/>
    </location>
</feature>
<dbReference type="InterPro" id="IPR036678">
    <property type="entry name" value="MutS_con_dom_sf"/>
</dbReference>
<dbReference type="SMART" id="SM00533">
    <property type="entry name" value="MUTSd"/>
    <property type="match status" value="1"/>
</dbReference>
<dbReference type="RefSeq" id="XP_036671821.3">
    <property type="nucleotide sequence ID" value="XM_036815926.3"/>
</dbReference>
<dbReference type="Pfam" id="PF05192">
    <property type="entry name" value="MutS_III"/>
    <property type="match status" value="1"/>
</dbReference>
<evidence type="ECO:0000313" key="11">
    <source>
        <dbReference type="RefSeq" id="XP_036671821.3"/>
    </source>
</evidence>
<keyword evidence="3 6" id="KW-0227">DNA damage</keyword>
<dbReference type="CDD" id="cd03286">
    <property type="entry name" value="ABC_MSH6_euk"/>
    <property type="match status" value="1"/>
</dbReference>
<evidence type="ECO:0000256" key="6">
    <source>
        <dbReference type="PIRNR" id="PIRNR037677"/>
    </source>
</evidence>
<dbReference type="InterPro" id="IPR007860">
    <property type="entry name" value="DNA_mmatch_repair_MutS_con_dom"/>
</dbReference>
<dbReference type="Pfam" id="PF05190">
    <property type="entry name" value="MutS_IV"/>
    <property type="match status" value="1"/>
</dbReference>
<dbReference type="InterPro" id="IPR007696">
    <property type="entry name" value="DNA_mismatch_repair_MutS_core"/>
</dbReference>
<feature type="compositionally biased region" description="Acidic residues" evidence="8">
    <location>
        <begin position="257"/>
        <end position="285"/>
    </location>
</feature>